<dbReference type="InterPro" id="IPR050732">
    <property type="entry name" value="Beta-glucan_modifiers"/>
</dbReference>
<comment type="similarity">
    <text evidence="2">Belongs to the glycosyl hydrolase 17 family.</text>
</comment>
<keyword evidence="3 5" id="KW-0378">Hydrolase</keyword>
<feature type="signal peptide" evidence="4">
    <location>
        <begin position="1"/>
        <end position="19"/>
    </location>
</feature>
<gene>
    <name evidence="5" type="ORF">BJX63DRAFT_291865</name>
</gene>
<evidence type="ECO:0000256" key="2">
    <source>
        <dbReference type="ARBA" id="ARBA00008773"/>
    </source>
</evidence>
<reference evidence="5 6" key="1">
    <citation type="submission" date="2024-07" db="EMBL/GenBank/DDBJ databases">
        <title>Section-level genome sequencing and comparative genomics of Aspergillus sections Usti and Cavernicolus.</title>
        <authorList>
            <consortium name="Lawrence Berkeley National Laboratory"/>
            <person name="Nybo J.L."/>
            <person name="Vesth T.C."/>
            <person name="Theobald S."/>
            <person name="Frisvad J.C."/>
            <person name="Larsen T.O."/>
            <person name="Kjaerboelling I."/>
            <person name="Rothschild-Mancinelli K."/>
            <person name="Lyhne E.K."/>
            <person name="Kogle M.E."/>
            <person name="Barry K."/>
            <person name="Clum A."/>
            <person name="Na H."/>
            <person name="Ledsgaard L."/>
            <person name="Lin J."/>
            <person name="Lipzen A."/>
            <person name="Kuo A."/>
            <person name="Riley R."/>
            <person name="Mondo S."/>
            <person name="Labutti K."/>
            <person name="Haridas S."/>
            <person name="Pangalinan J."/>
            <person name="Salamov A.A."/>
            <person name="Simmons B.A."/>
            <person name="Magnuson J.K."/>
            <person name="Chen J."/>
            <person name="Drula E."/>
            <person name="Henrissat B."/>
            <person name="Wiebenga A."/>
            <person name="Lubbers R.J."/>
            <person name="Gomes A.C."/>
            <person name="Makela M.R."/>
            <person name="Stajich J."/>
            <person name="Grigoriev I.V."/>
            <person name="Mortensen U.H."/>
            <person name="De Vries R.P."/>
            <person name="Baker S.E."/>
            <person name="Andersen M.R."/>
        </authorList>
    </citation>
    <scope>NUCLEOTIDE SEQUENCE [LARGE SCALE GENOMIC DNA]</scope>
    <source>
        <strain evidence="5 6">CBS 588.65</strain>
    </source>
</reference>
<keyword evidence="4" id="KW-0732">Signal</keyword>
<dbReference type="SUPFAM" id="SSF51445">
    <property type="entry name" value="(Trans)glycosidases"/>
    <property type="match status" value="1"/>
</dbReference>
<protein>
    <submittedName>
        <fullName evidence="5">Glycoside hydrolase superfamily</fullName>
    </submittedName>
</protein>
<organism evidence="5 6">
    <name type="scientific">Aspergillus granulosus</name>
    <dbReference type="NCBI Taxonomy" id="176169"/>
    <lineage>
        <taxon>Eukaryota</taxon>
        <taxon>Fungi</taxon>
        <taxon>Dikarya</taxon>
        <taxon>Ascomycota</taxon>
        <taxon>Pezizomycotina</taxon>
        <taxon>Eurotiomycetes</taxon>
        <taxon>Eurotiomycetidae</taxon>
        <taxon>Eurotiales</taxon>
        <taxon>Aspergillaceae</taxon>
        <taxon>Aspergillus</taxon>
        <taxon>Aspergillus subgen. Nidulantes</taxon>
    </lineage>
</organism>
<feature type="chain" id="PRO_5046342913" evidence="4">
    <location>
        <begin position="20"/>
        <end position="373"/>
    </location>
</feature>
<dbReference type="Proteomes" id="UP001610334">
    <property type="component" value="Unassembled WGS sequence"/>
</dbReference>
<comment type="caution">
    <text evidence="5">The sequence shown here is derived from an EMBL/GenBank/DDBJ whole genome shotgun (WGS) entry which is preliminary data.</text>
</comment>
<dbReference type="PANTHER" id="PTHR16631">
    <property type="entry name" value="GLUCAN 1,3-BETA-GLUCOSIDASE"/>
    <property type="match status" value="1"/>
</dbReference>
<accession>A0ABR4H6R0</accession>
<dbReference type="PANTHER" id="PTHR16631:SF14">
    <property type="entry name" value="FAMILY 17 GLUCOSIDASE SCW10-RELATED"/>
    <property type="match status" value="1"/>
</dbReference>
<proteinExistence type="inferred from homology"/>
<evidence type="ECO:0000313" key="6">
    <source>
        <dbReference type="Proteomes" id="UP001610334"/>
    </source>
</evidence>
<name>A0ABR4H6R0_9EURO</name>
<dbReference type="GO" id="GO:0016787">
    <property type="term" value="F:hydrolase activity"/>
    <property type="evidence" value="ECO:0007669"/>
    <property type="project" value="UniProtKB-KW"/>
</dbReference>
<evidence type="ECO:0000256" key="1">
    <source>
        <dbReference type="ARBA" id="ARBA00004196"/>
    </source>
</evidence>
<comment type="subcellular location">
    <subcellularLocation>
        <location evidence="1">Cell envelope</location>
    </subcellularLocation>
</comment>
<evidence type="ECO:0000313" key="5">
    <source>
        <dbReference type="EMBL" id="KAL2811114.1"/>
    </source>
</evidence>
<evidence type="ECO:0000256" key="3">
    <source>
        <dbReference type="ARBA" id="ARBA00022801"/>
    </source>
</evidence>
<dbReference type="InterPro" id="IPR017853">
    <property type="entry name" value="GH"/>
</dbReference>
<keyword evidence="6" id="KW-1185">Reference proteome</keyword>
<evidence type="ECO:0000256" key="4">
    <source>
        <dbReference type="SAM" id="SignalP"/>
    </source>
</evidence>
<dbReference type="EMBL" id="JBFXLT010000062">
    <property type="protein sequence ID" value="KAL2811114.1"/>
    <property type="molecule type" value="Genomic_DNA"/>
</dbReference>
<dbReference type="Gene3D" id="3.20.20.80">
    <property type="entry name" value="Glycosidases"/>
    <property type="match status" value="2"/>
</dbReference>
<sequence length="373" mass="40529">MAWITTLLVALLLGLYAAAYPVDNPLPAEDGGIAAAPEPAVTKVTVWVDKNGQPLSTETHYPTTTAAEDPTSLPPILAVPDPNAPHGLVPTLAADVKPSTNPSYREANHPPPQQDTKFFGISYSPYNADGSCRNQDQVNQDIAKLTHYAFVRIYGVDCDQTRKVINAARPHSMKVFAGVYDLQDLHSNLKTIIDAAVSDLSILHTISIGNELLNRGQNSAGDVVNAVHDARAYLNSLGYTGPVVTIDTFSKMLEYPELCGVSDYCAANCHAFFDAKQTPENAGNYVRNIAHRLSLISGGKRTIITESGWPHAGQANGLAVPSPDNQRVAIDSLRQAFSRNPSDIVLFSAFDDLWKKDSQWTFGAEKFWGIEKR</sequence>